<dbReference type="InterPro" id="IPR001248">
    <property type="entry name" value="Pur-cyt_permease"/>
</dbReference>
<dbReference type="Pfam" id="PF00956">
    <property type="entry name" value="NAP"/>
    <property type="match status" value="1"/>
</dbReference>
<feature type="compositionally biased region" description="Acidic residues" evidence="8">
    <location>
        <begin position="778"/>
        <end position="799"/>
    </location>
</feature>
<keyword evidence="11" id="KW-1185">Reference proteome</keyword>
<dbReference type="PANTHER" id="PTHR31806">
    <property type="entry name" value="PURINE-CYTOSINE PERMEASE FCY2-RELATED"/>
    <property type="match status" value="1"/>
</dbReference>
<evidence type="ECO:0000256" key="8">
    <source>
        <dbReference type="SAM" id="MobiDB-lite"/>
    </source>
</evidence>
<name>A0ABR0L6L6_9PEZI</name>
<keyword evidence="6 9" id="KW-1133">Transmembrane helix</keyword>
<dbReference type="InterPro" id="IPR026030">
    <property type="entry name" value="Pur-cyt_permease_Fcy2/21/22"/>
</dbReference>
<evidence type="ECO:0000256" key="6">
    <source>
        <dbReference type="ARBA" id="ARBA00022989"/>
    </source>
</evidence>
<dbReference type="PANTHER" id="PTHR31806:SF7">
    <property type="entry name" value="TRANSPORTER, PUTATIVE (AFU_ORTHOLOGUE AFUA_2G04690)-RELATED"/>
    <property type="match status" value="1"/>
</dbReference>
<feature type="transmembrane region" description="Helical" evidence="9">
    <location>
        <begin position="270"/>
        <end position="290"/>
    </location>
</feature>
<accession>A0ABR0L6L6</accession>
<comment type="similarity">
    <text evidence="3">Belongs to the nucleosome assembly protein (NAP) family.</text>
</comment>
<gene>
    <name evidence="10" type="ORF">LTR32_003726</name>
</gene>
<keyword evidence="5 9" id="KW-0812">Transmembrane</keyword>
<dbReference type="Pfam" id="PF02133">
    <property type="entry name" value="Transp_cyt_pur"/>
    <property type="match status" value="1"/>
</dbReference>
<dbReference type="SUPFAM" id="SSF143113">
    <property type="entry name" value="NAP-like"/>
    <property type="match status" value="1"/>
</dbReference>
<evidence type="ECO:0000256" key="5">
    <source>
        <dbReference type="ARBA" id="ARBA00022692"/>
    </source>
</evidence>
<feature type="transmembrane region" description="Helical" evidence="9">
    <location>
        <begin position="92"/>
        <end position="112"/>
    </location>
</feature>
<dbReference type="Proteomes" id="UP001308179">
    <property type="component" value="Unassembled WGS sequence"/>
</dbReference>
<evidence type="ECO:0000256" key="4">
    <source>
        <dbReference type="ARBA" id="ARBA00022448"/>
    </source>
</evidence>
<feature type="compositionally biased region" description="Basic and acidic residues" evidence="8">
    <location>
        <begin position="722"/>
        <end position="731"/>
    </location>
</feature>
<evidence type="ECO:0008006" key="12">
    <source>
        <dbReference type="Google" id="ProtNLM"/>
    </source>
</evidence>
<organism evidence="10 11">
    <name type="scientific">Rachicladosporium monterosium</name>
    <dbReference type="NCBI Taxonomy" id="1507873"/>
    <lineage>
        <taxon>Eukaryota</taxon>
        <taxon>Fungi</taxon>
        <taxon>Dikarya</taxon>
        <taxon>Ascomycota</taxon>
        <taxon>Pezizomycotina</taxon>
        <taxon>Dothideomycetes</taxon>
        <taxon>Dothideomycetidae</taxon>
        <taxon>Cladosporiales</taxon>
        <taxon>Cladosporiaceae</taxon>
        <taxon>Rachicladosporium</taxon>
    </lineage>
</organism>
<dbReference type="InterPro" id="IPR037231">
    <property type="entry name" value="NAP-like_sf"/>
</dbReference>
<feature type="transmembrane region" description="Helical" evidence="9">
    <location>
        <begin position="358"/>
        <end position="377"/>
    </location>
</feature>
<feature type="region of interest" description="Disordered" evidence="8">
    <location>
        <begin position="711"/>
        <end position="739"/>
    </location>
</feature>
<keyword evidence="4" id="KW-0813">Transport</keyword>
<evidence type="ECO:0000256" key="7">
    <source>
        <dbReference type="ARBA" id="ARBA00023136"/>
    </source>
</evidence>
<comment type="caution">
    <text evidence="10">The sequence shown here is derived from an EMBL/GenBank/DDBJ whole genome shotgun (WGS) entry which is preliminary data.</text>
</comment>
<feature type="transmembrane region" description="Helical" evidence="9">
    <location>
        <begin position="232"/>
        <end position="250"/>
    </location>
</feature>
<protein>
    <recommendedName>
        <fullName evidence="12">Amino acid permease/ SLC12A domain-containing protein</fullName>
    </recommendedName>
</protein>
<evidence type="ECO:0000256" key="2">
    <source>
        <dbReference type="ARBA" id="ARBA00008974"/>
    </source>
</evidence>
<feature type="transmembrane region" description="Helical" evidence="9">
    <location>
        <begin position="449"/>
        <end position="471"/>
    </location>
</feature>
<comment type="similarity">
    <text evidence="2">Belongs to the purine-cytosine permease (2.A.39) family.</text>
</comment>
<feature type="transmembrane region" description="Helical" evidence="9">
    <location>
        <begin position="398"/>
        <end position="422"/>
    </location>
</feature>
<evidence type="ECO:0000256" key="9">
    <source>
        <dbReference type="SAM" id="Phobius"/>
    </source>
</evidence>
<feature type="transmembrane region" description="Helical" evidence="9">
    <location>
        <begin position="200"/>
        <end position="225"/>
    </location>
</feature>
<evidence type="ECO:0000313" key="11">
    <source>
        <dbReference type="Proteomes" id="UP001308179"/>
    </source>
</evidence>
<evidence type="ECO:0000313" key="10">
    <source>
        <dbReference type="EMBL" id="KAK5144327.1"/>
    </source>
</evidence>
<dbReference type="Gene3D" id="3.30.1120.90">
    <property type="entry name" value="Nucleosome assembly protein"/>
    <property type="match status" value="1"/>
</dbReference>
<feature type="region of interest" description="Disordered" evidence="8">
    <location>
        <begin position="775"/>
        <end position="827"/>
    </location>
</feature>
<feature type="transmembrane region" description="Helical" evidence="9">
    <location>
        <begin position="302"/>
        <end position="327"/>
    </location>
</feature>
<dbReference type="EMBL" id="JAVRRR010000234">
    <property type="protein sequence ID" value="KAK5144327.1"/>
    <property type="molecule type" value="Genomic_DNA"/>
</dbReference>
<proteinExistence type="inferred from homology"/>
<dbReference type="Gene3D" id="1.10.4160.10">
    <property type="entry name" value="Hydantoin permease"/>
    <property type="match status" value="1"/>
</dbReference>
<evidence type="ECO:0000256" key="3">
    <source>
        <dbReference type="ARBA" id="ARBA00009947"/>
    </source>
</evidence>
<feature type="transmembrane region" description="Helical" evidence="9">
    <location>
        <begin position="124"/>
        <end position="147"/>
    </location>
</feature>
<comment type="subcellular location">
    <subcellularLocation>
        <location evidence="1">Membrane</location>
        <topology evidence="1">Multi-pass membrane protein</topology>
    </subcellularLocation>
</comment>
<feature type="region of interest" description="Disordered" evidence="8">
    <location>
        <begin position="1"/>
        <end position="37"/>
    </location>
</feature>
<reference evidence="10 11" key="1">
    <citation type="submission" date="2023-08" db="EMBL/GenBank/DDBJ databases">
        <title>Black Yeasts Isolated from many extreme environments.</title>
        <authorList>
            <person name="Coleine C."/>
            <person name="Stajich J.E."/>
            <person name="Selbmann L."/>
        </authorList>
    </citation>
    <scope>NUCLEOTIDE SEQUENCE [LARGE SCALE GENOMIC DNA]</scope>
    <source>
        <strain evidence="10 11">CCFEE 5386</strain>
    </source>
</reference>
<feature type="transmembrane region" description="Helical" evidence="9">
    <location>
        <begin position="168"/>
        <end position="194"/>
    </location>
</feature>
<dbReference type="InterPro" id="IPR002164">
    <property type="entry name" value="NAP_family"/>
</dbReference>
<evidence type="ECO:0000256" key="1">
    <source>
        <dbReference type="ARBA" id="ARBA00004141"/>
    </source>
</evidence>
<keyword evidence="7 9" id="KW-0472">Membrane</keyword>
<sequence>MSYDEEKQYSGHSSTPPLDMEQKHAAATVDIDSRGASGEQEYQGTLIKQDNGILSKLRNIEAVMDRRLGVESEAITRKRPDEREPLTWRSQLTMCLLWASGTMNLSCFTTGFLGYEFGLDLKQSILICLFASILGGAVSGFCATLGAATGLRQISCSRFSFGWYPNKIIAALNTIQQIGWSAVGCITGGIALQAVSNGTIPIAVGIIIIAVISLVVSLVGLKVILVYERYAWLAYLCIFIIIFSMTGRYADNTTPTALTGADLSGNVLTLIAIVYGSSASWATVASDYYVLYPATVNRSKVFILTTLGIGLPTATGMMAGCVVSSALNNRPDWLAVYTAPPGNQIGYLIQTMLYPRGFADFILVLLVLSGVNCNILNTYSAAISCQQFARPFAKVPRFIWTFLCFGNFLSLLGYWCTSYFTIVASEHFIFRKGDFRNYDLEGWNDPKRLPLGIAAFTSFVLGVVVWILGMVETDYVGSLGKLIGATGGDIANELAFVVTLSYIPFRYLELKRETKDGLRKQYDASKATYARRAEAVAKIENFWSLVLEQAPPEIDQYIHSHDSKLISEHLTGVEVTRFELDEKGPAGDPRSLRIRLEFSPNEVFSDRVLEKTFWYRRASDDWTGLVSEPVKVHWKTGKDMTEGLTNGACALFEARTKGGSMSRKSLPEYDAMEKKVEHWNGANTSFFTWFGFVSGRRYVSAKESETATAAYQQRREARRRGEKVDVPHHPENQISDFEAEDDSAVEVHVAGEELAVAFAEDLWPDAIKLFTQAQEMGDMSDPEFEEDDPDEDDEDDDQPVDIRSLVQGTGKGKSRDSNGPPSKRAKR</sequence>